<comment type="caution">
    <text evidence="1">The sequence shown here is derived from an EMBL/GenBank/DDBJ whole genome shotgun (WGS) entry which is preliminary data.</text>
</comment>
<dbReference type="EMBL" id="CAJVAS010000003">
    <property type="protein sequence ID" value="CAG7607229.1"/>
    <property type="molecule type" value="Genomic_DNA"/>
</dbReference>
<name>A0A916JYA7_9BACL</name>
<accession>A0A916JYA7</accession>
<evidence type="ECO:0000313" key="2">
    <source>
        <dbReference type="Proteomes" id="UP000693672"/>
    </source>
</evidence>
<evidence type="ECO:0008006" key="3">
    <source>
        <dbReference type="Google" id="ProtNLM"/>
    </source>
</evidence>
<sequence>MIFDTIDNLNRYKSPYGDAVRRALEFIASLNVEDMPDRVDIDGRRMYVMKQTVETVRPSQRLAEIHRQYADIHLVLEGEELQGYAPSSVSSEMVQDHLEHKDYALFEQVAGEQFLRLKPGTFTVYWPGEAHRPNCSEEGGHRIVKLVVKIHRDLFA</sequence>
<dbReference type="NCBIfam" id="TIGR00022">
    <property type="entry name" value="YhcH/YjgK/YiaL family protein"/>
    <property type="match status" value="1"/>
</dbReference>
<dbReference type="PANTHER" id="PTHR34986:SF1">
    <property type="entry name" value="PROTEIN YIAL"/>
    <property type="match status" value="1"/>
</dbReference>
<dbReference type="Proteomes" id="UP000693672">
    <property type="component" value="Unassembled WGS sequence"/>
</dbReference>
<proteinExistence type="predicted"/>
<dbReference type="PANTHER" id="PTHR34986">
    <property type="entry name" value="EVOLVED BETA-GALACTOSIDASE SUBUNIT BETA"/>
    <property type="match status" value="1"/>
</dbReference>
<dbReference type="InterPro" id="IPR004375">
    <property type="entry name" value="NanQ/TabA/YiaL"/>
</dbReference>
<keyword evidence="2" id="KW-1185">Reference proteome</keyword>
<dbReference type="RefSeq" id="WP_218090769.1">
    <property type="nucleotide sequence ID" value="NZ_CAJVAS010000003.1"/>
</dbReference>
<protein>
    <recommendedName>
        <fullName evidence="3">YhcH/YjgK/YiaL family protein</fullName>
    </recommendedName>
</protein>
<dbReference type="GO" id="GO:0005829">
    <property type="term" value="C:cytosol"/>
    <property type="evidence" value="ECO:0007669"/>
    <property type="project" value="TreeGrafter"/>
</dbReference>
<dbReference type="AlphaFoldDB" id="A0A916JYA7"/>
<gene>
    <name evidence="1" type="ORF">PAESOLCIP111_00936</name>
</gene>
<organism evidence="1 2">
    <name type="scientific">Paenibacillus solanacearum</name>
    <dbReference type="NCBI Taxonomy" id="2048548"/>
    <lineage>
        <taxon>Bacteria</taxon>
        <taxon>Bacillati</taxon>
        <taxon>Bacillota</taxon>
        <taxon>Bacilli</taxon>
        <taxon>Bacillales</taxon>
        <taxon>Paenibacillaceae</taxon>
        <taxon>Paenibacillus</taxon>
    </lineage>
</organism>
<evidence type="ECO:0000313" key="1">
    <source>
        <dbReference type="EMBL" id="CAG7607229.1"/>
    </source>
</evidence>
<reference evidence="1" key="1">
    <citation type="submission" date="2021-06" db="EMBL/GenBank/DDBJ databases">
        <authorList>
            <person name="Criscuolo A."/>
        </authorList>
    </citation>
    <scope>NUCLEOTIDE SEQUENCE</scope>
    <source>
        <strain evidence="1">CIP111600</strain>
    </source>
</reference>
<dbReference type="Pfam" id="PF04074">
    <property type="entry name" value="DUF386"/>
    <property type="match status" value="1"/>
</dbReference>